<evidence type="ECO:0000256" key="2">
    <source>
        <dbReference type="ARBA" id="ARBA00006197"/>
    </source>
</evidence>
<organism evidence="9 10">
    <name type="scientific">Cynoglossus semilaevis</name>
    <name type="common">Tongue sole</name>
    <dbReference type="NCBI Taxonomy" id="244447"/>
    <lineage>
        <taxon>Eukaryota</taxon>
        <taxon>Metazoa</taxon>
        <taxon>Chordata</taxon>
        <taxon>Craniata</taxon>
        <taxon>Vertebrata</taxon>
        <taxon>Euteleostomi</taxon>
        <taxon>Actinopterygii</taxon>
        <taxon>Neopterygii</taxon>
        <taxon>Teleostei</taxon>
        <taxon>Neoteleostei</taxon>
        <taxon>Acanthomorphata</taxon>
        <taxon>Carangaria</taxon>
        <taxon>Pleuronectiformes</taxon>
        <taxon>Pleuronectoidei</taxon>
        <taxon>Cynoglossidae</taxon>
        <taxon>Cynoglossinae</taxon>
        <taxon>Cynoglossus</taxon>
    </lineage>
</organism>
<protein>
    <submittedName>
        <fullName evidence="9">EPS8 signaling adaptor L1a</fullName>
    </submittedName>
</protein>
<dbReference type="GO" id="GO:1900029">
    <property type="term" value="P:positive regulation of ruffle assembly"/>
    <property type="evidence" value="ECO:0007669"/>
    <property type="project" value="TreeGrafter"/>
</dbReference>
<evidence type="ECO:0000256" key="7">
    <source>
        <dbReference type="SAM" id="MobiDB-lite"/>
    </source>
</evidence>
<dbReference type="CDD" id="cd09540">
    <property type="entry name" value="SAM_EPS8-like"/>
    <property type="match status" value="1"/>
</dbReference>
<dbReference type="GO" id="GO:0035023">
    <property type="term" value="P:regulation of Rho protein signal transduction"/>
    <property type="evidence" value="ECO:0007669"/>
    <property type="project" value="TreeGrafter"/>
</dbReference>
<comment type="similarity">
    <text evidence="2">Belongs to the EPS8 family.</text>
</comment>
<reference evidence="9" key="3">
    <citation type="submission" date="2025-09" db="UniProtKB">
        <authorList>
            <consortium name="Ensembl"/>
        </authorList>
    </citation>
    <scope>IDENTIFICATION</scope>
</reference>
<dbReference type="GO" id="GO:0003779">
    <property type="term" value="F:actin binding"/>
    <property type="evidence" value="ECO:0007669"/>
    <property type="project" value="TreeGrafter"/>
</dbReference>
<dbReference type="GO" id="GO:0032587">
    <property type="term" value="C:ruffle membrane"/>
    <property type="evidence" value="ECO:0007669"/>
    <property type="project" value="TreeGrafter"/>
</dbReference>
<dbReference type="InterPro" id="IPR013761">
    <property type="entry name" value="SAM/pointed_sf"/>
</dbReference>
<dbReference type="FunFam" id="2.30.30.40:FF:000071">
    <property type="entry name" value="Epidermal growth factor receptor kinase substrate 8"/>
    <property type="match status" value="1"/>
</dbReference>
<keyword evidence="4" id="KW-0963">Cytoplasm</keyword>
<dbReference type="InterPro" id="IPR001452">
    <property type="entry name" value="SH3_domain"/>
</dbReference>
<dbReference type="Ensembl" id="ENSCSET00000021726.1">
    <property type="protein sequence ID" value="ENSCSEP00000021449.1"/>
    <property type="gene ID" value="ENSCSEG00000013687.1"/>
</dbReference>
<dbReference type="Pfam" id="PF18016">
    <property type="entry name" value="SAM_3"/>
    <property type="match status" value="1"/>
</dbReference>
<feature type="region of interest" description="Disordered" evidence="7">
    <location>
        <begin position="410"/>
        <end position="429"/>
    </location>
</feature>
<dbReference type="InParanoid" id="A0A3P8W499"/>
<keyword evidence="10" id="KW-1185">Reference proteome</keyword>
<dbReference type="AlphaFoldDB" id="A0A3P8W499"/>
<dbReference type="CTD" id="503735"/>
<dbReference type="SUPFAM" id="SSF50044">
    <property type="entry name" value="SH3-domain"/>
    <property type="match status" value="1"/>
</dbReference>
<dbReference type="Pfam" id="PF00018">
    <property type="entry name" value="SH3_1"/>
    <property type="match status" value="1"/>
</dbReference>
<dbReference type="InterPro" id="IPR035462">
    <property type="entry name" value="Eps8_SH3"/>
</dbReference>
<dbReference type="Gene3D" id="2.30.30.40">
    <property type="entry name" value="SH3 Domains"/>
    <property type="match status" value="1"/>
</dbReference>
<keyword evidence="3 6" id="KW-0728">SH3 domain</keyword>
<evidence type="ECO:0000256" key="5">
    <source>
        <dbReference type="ARBA" id="ARBA00022553"/>
    </source>
</evidence>
<dbReference type="PANTHER" id="PTHR12287">
    <property type="entry name" value="EPIDERMAL GROWTH FACTOR RECEPTOR KINASE SUBSTRATE EPS8-RELATED PROTEIN"/>
    <property type="match status" value="1"/>
</dbReference>
<evidence type="ECO:0000256" key="6">
    <source>
        <dbReference type="PROSITE-ProRule" id="PRU00192"/>
    </source>
</evidence>
<reference evidence="9 10" key="1">
    <citation type="journal article" date="2014" name="Nat. Genet.">
        <title>Whole-genome sequence of a flatfish provides insights into ZW sex chromosome evolution and adaptation to a benthic lifestyle.</title>
        <authorList>
            <person name="Chen S."/>
            <person name="Zhang G."/>
            <person name="Shao C."/>
            <person name="Huang Q."/>
            <person name="Liu G."/>
            <person name="Zhang P."/>
            <person name="Song W."/>
            <person name="An N."/>
            <person name="Chalopin D."/>
            <person name="Volff J.N."/>
            <person name="Hong Y."/>
            <person name="Li Q."/>
            <person name="Sha Z."/>
            <person name="Zhou H."/>
            <person name="Xie M."/>
            <person name="Yu Q."/>
            <person name="Liu Y."/>
            <person name="Xiang H."/>
            <person name="Wang N."/>
            <person name="Wu K."/>
            <person name="Yang C."/>
            <person name="Zhou Q."/>
            <person name="Liao X."/>
            <person name="Yang L."/>
            <person name="Hu Q."/>
            <person name="Zhang J."/>
            <person name="Meng L."/>
            <person name="Jin L."/>
            <person name="Tian Y."/>
            <person name="Lian J."/>
            <person name="Yang J."/>
            <person name="Miao G."/>
            <person name="Liu S."/>
            <person name="Liang Z."/>
            <person name="Yan F."/>
            <person name="Li Y."/>
            <person name="Sun B."/>
            <person name="Zhang H."/>
            <person name="Zhang J."/>
            <person name="Zhu Y."/>
            <person name="Du M."/>
            <person name="Zhao Y."/>
            <person name="Schartl M."/>
            <person name="Tang Q."/>
            <person name="Wang J."/>
        </authorList>
    </citation>
    <scope>NUCLEOTIDE SEQUENCE</scope>
</reference>
<dbReference type="GeneID" id="103392973"/>
<proteinExistence type="inferred from homology"/>
<name>A0A3P8W499_CYNSE</name>
<dbReference type="PROSITE" id="PS50002">
    <property type="entry name" value="SH3"/>
    <property type="match status" value="1"/>
</dbReference>
<dbReference type="GeneTree" id="ENSGT00940000158125"/>
<evidence type="ECO:0000256" key="1">
    <source>
        <dbReference type="ARBA" id="ARBA00004496"/>
    </source>
</evidence>
<dbReference type="GO" id="GO:0007266">
    <property type="term" value="P:Rho protein signal transduction"/>
    <property type="evidence" value="ECO:0007669"/>
    <property type="project" value="TreeGrafter"/>
</dbReference>
<feature type="region of interest" description="Disordered" evidence="7">
    <location>
        <begin position="1"/>
        <end position="34"/>
    </location>
</feature>
<dbReference type="RefSeq" id="XP_024920630.1">
    <property type="nucleotide sequence ID" value="XM_025064862.1"/>
</dbReference>
<evidence type="ECO:0000313" key="9">
    <source>
        <dbReference type="Ensembl" id="ENSCSEP00000021449.1"/>
    </source>
</evidence>
<dbReference type="CDD" id="cd11764">
    <property type="entry name" value="SH3_Eps8"/>
    <property type="match status" value="1"/>
</dbReference>
<keyword evidence="5" id="KW-0597">Phosphoprotein</keyword>
<dbReference type="InterPro" id="IPR039801">
    <property type="entry name" value="EPS8-like"/>
</dbReference>
<dbReference type="InterPro" id="IPR055093">
    <property type="entry name" value="EPS8_2nd"/>
</dbReference>
<dbReference type="GO" id="GO:0005737">
    <property type="term" value="C:cytoplasm"/>
    <property type="evidence" value="ECO:0007669"/>
    <property type="project" value="UniProtKB-SubCell"/>
</dbReference>
<feature type="compositionally biased region" description="Polar residues" evidence="7">
    <location>
        <begin position="412"/>
        <end position="429"/>
    </location>
</feature>
<dbReference type="InterPro" id="IPR041418">
    <property type="entry name" value="SAM_3"/>
</dbReference>
<evidence type="ECO:0000259" key="8">
    <source>
        <dbReference type="PROSITE" id="PS50002"/>
    </source>
</evidence>
<sequence>MSAPHPPLVPRKPSGVQVMPRPGGQPPPAAGGGGVPTFTNFAKGIFICVTAEAGSCSAQQQSFKSALNSCDFPLCSENDAIRDSQLTPQLDAEREVTILNHCFDDIERFMGRLQQTAEAQGILDQRNKKKKSKKSKNKADFNDDLLTMKACPPTEDEFVNIFQKFKYSISLLDRLKSSIVQPKAQDLLHCIFVPLKLMVKTTGGPDLASSVLSPAMTSGAVSMLQEHLTQEEKDLWTSLGSNWTSSCASLNIPVPPYSPVFLDGWKPVTLDSSGQPLEDPIEMQHKQEAFKKRMELHNVQKLIQQPVVPVESTEEVDGNCLLPEGERFYCCSYDFVARNSSELSVMQGETLEVLESSKRWWKCLNRFEQIGFVPYNILEPLSALNNTDRTSAVVRRETKTALTPRTRYFSYAPSSSDANSPTATSPTLRPQSMILPSTVVEDTDRVLIMNDELRQKIAGRRGAGRPTVAHRTSDPAPLNYHSQVAEVNDWLQAKGFNQQTIQSFGVLNGAQLFSLTEEELSTVSPEDGARVYSQLLLQKAVLEDVRKASEMENQKQKMK</sequence>
<dbReference type="Pfam" id="PF22975">
    <property type="entry name" value="EPS8_2nd"/>
    <property type="match status" value="1"/>
</dbReference>
<feature type="compositionally biased region" description="Pro residues" evidence="7">
    <location>
        <begin position="1"/>
        <end position="10"/>
    </location>
</feature>
<dbReference type="SMART" id="SM00326">
    <property type="entry name" value="SH3"/>
    <property type="match status" value="1"/>
</dbReference>
<accession>A0A3P8W499</accession>
<reference evidence="9" key="2">
    <citation type="submission" date="2025-08" db="UniProtKB">
        <authorList>
            <consortium name="Ensembl"/>
        </authorList>
    </citation>
    <scope>IDENTIFICATION</scope>
</reference>
<evidence type="ECO:0000256" key="3">
    <source>
        <dbReference type="ARBA" id="ARBA00022443"/>
    </source>
</evidence>
<dbReference type="Gene3D" id="1.10.150.50">
    <property type="entry name" value="Transcription Factor, Ets-1"/>
    <property type="match status" value="1"/>
</dbReference>
<dbReference type="Proteomes" id="UP000265120">
    <property type="component" value="Chromosome 17"/>
</dbReference>
<dbReference type="FunFam" id="1.10.150.50:FF:000023">
    <property type="entry name" value="Epidermal growth factor receptor kinase substrate 8"/>
    <property type="match status" value="1"/>
</dbReference>
<dbReference type="InterPro" id="IPR036028">
    <property type="entry name" value="SH3-like_dom_sf"/>
</dbReference>
<evidence type="ECO:0000256" key="4">
    <source>
        <dbReference type="ARBA" id="ARBA00022490"/>
    </source>
</evidence>
<dbReference type="OrthoDB" id="4680325at2759"/>
<feature type="domain" description="SH3" evidence="8">
    <location>
        <begin position="324"/>
        <end position="383"/>
    </location>
</feature>
<dbReference type="SUPFAM" id="SSF47769">
    <property type="entry name" value="SAM/Pointed domain"/>
    <property type="match status" value="1"/>
</dbReference>
<dbReference type="PANTHER" id="PTHR12287:SF19">
    <property type="entry name" value="EPIDERMAL GROWTH FACTOR RECEPTOR KINASE SUBSTRATE 8-LIKE PROTEIN 1"/>
    <property type="match status" value="1"/>
</dbReference>
<dbReference type="GO" id="GO:0031982">
    <property type="term" value="C:vesicle"/>
    <property type="evidence" value="ECO:0007669"/>
    <property type="project" value="TreeGrafter"/>
</dbReference>
<comment type="subcellular location">
    <subcellularLocation>
        <location evidence="1">Cytoplasm</location>
    </subcellularLocation>
</comment>
<evidence type="ECO:0000313" key="10">
    <source>
        <dbReference type="Proteomes" id="UP000265120"/>
    </source>
</evidence>
<dbReference type="STRING" id="244447.ENSCSEP00000021449"/>